<evidence type="ECO:0000313" key="1">
    <source>
        <dbReference type="EMBL" id="SDD19413.1"/>
    </source>
</evidence>
<protein>
    <submittedName>
        <fullName evidence="1">Uncharacterized protein</fullName>
    </submittedName>
</protein>
<proteinExistence type="predicted"/>
<gene>
    <name evidence="1" type="ORF">SAMN04488104_101850</name>
</gene>
<dbReference type="EMBL" id="FNAC01000018">
    <property type="protein sequence ID" value="SDD19413.1"/>
    <property type="molecule type" value="Genomic_DNA"/>
</dbReference>
<reference evidence="2" key="1">
    <citation type="submission" date="2016-10" db="EMBL/GenBank/DDBJ databases">
        <authorList>
            <person name="Varghese N."/>
            <person name="Submissions S."/>
        </authorList>
    </citation>
    <scope>NUCLEOTIDE SEQUENCE [LARGE SCALE GENOMIC DNA]</scope>
    <source>
        <strain evidence="2">DSM 23095</strain>
    </source>
</reference>
<evidence type="ECO:0000313" key="2">
    <source>
        <dbReference type="Proteomes" id="UP000199060"/>
    </source>
</evidence>
<name>A0A1G6SRE4_9BACT</name>
<organism evidence="1 2">
    <name type="scientific">Algoriphagus faecimaris</name>
    <dbReference type="NCBI Taxonomy" id="686796"/>
    <lineage>
        <taxon>Bacteria</taxon>
        <taxon>Pseudomonadati</taxon>
        <taxon>Bacteroidota</taxon>
        <taxon>Cytophagia</taxon>
        <taxon>Cytophagales</taxon>
        <taxon>Cyclobacteriaceae</taxon>
        <taxon>Algoriphagus</taxon>
    </lineage>
</organism>
<dbReference type="AlphaFoldDB" id="A0A1G6SRE4"/>
<sequence length="75" mass="8495">MKKLILLTVIFLSLAYSSLESSQQRDFVWGYFLEFQPCSAYLEIYQTICVPSNGGFCQVSARNPCPGPPYFTSLE</sequence>
<keyword evidence="2" id="KW-1185">Reference proteome</keyword>
<dbReference type="STRING" id="686796.SAMN04488104_101850"/>
<dbReference type="Proteomes" id="UP000199060">
    <property type="component" value="Unassembled WGS sequence"/>
</dbReference>
<accession>A0A1G6SRE4</accession>